<dbReference type="InterPro" id="IPR036282">
    <property type="entry name" value="Glutathione-S-Trfase_C_sf"/>
</dbReference>
<keyword evidence="4" id="KW-1185">Reference proteome</keyword>
<dbReference type="AlphaFoldDB" id="A0A8J8NIQ0"/>
<dbReference type="SFLD" id="SFLDS00019">
    <property type="entry name" value="Glutathione_Transferase_(cytos"/>
    <property type="match status" value="1"/>
</dbReference>
<reference evidence="3" key="1">
    <citation type="submission" date="2019-06" db="EMBL/GenBank/DDBJ databases">
        <authorList>
            <person name="Zheng W."/>
        </authorList>
    </citation>
    <scope>NUCLEOTIDE SEQUENCE</scope>
    <source>
        <strain evidence="3">QDHG01</strain>
    </source>
</reference>
<accession>A0A8J8NIQ0</accession>
<dbReference type="Proteomes" id="UP000785679">
    <property type="component" value="Unassembled WGS sequence"/>
</dbReference>
<comment type="caution">
    <text evidence="3">The sequence shown here is derived from an EMBL/GenBank/DDBJ whole genome shotgun (WGS) entry which is preliminary data.</text>
</comment>
<feature type="domain" description="GST C-terminal" evidence="2">
    <location>
        <begin position="90"/>
        <end position="232"/>
    </location>
</feature>
<evidence type="ECO:0000259" key="2">
    <source>
        <dbReference type="PROSITE" id="PS50405"/>
    </source>
</evidence>
<dbReference type="EMBL" id="RRYP01014751">
    <property type="protein sequence ID" value="TNV75822.1"/>
    <property type="molecule type" value="Genomic_DNA"/>
</dbReference>
<evidence type="ECO:0008006" key="5">
    <source>
        <dbReference type="Google" id="ProtNLM"/>
    </source>
</evidence>
<name>A0A8J8NIQ0_HALGN</name>
<dbReference type="PROSITE" id="PS50404">
    <property type="entry name" value="GST_NTER"/>
    <property type="match status" value="1"/>
</dbReference>
<dbReference type="InterPro" id="IPR050213">
    <property type="entry name" value="GST_superfamily"/>
</dbReference>
<dbReference type="InterPro" id="IPR036249">
    <property type="entry name" value="Thioredoxin-like_sf"/>
</dbReference>
<proteinExistence type="predicted"/>
<protein>
    <recommendedName>
        <fullName evidence="5">Glutathione S-transferase</fullName>
    </recommendedName>
</protein>
<sequence>MQSEQPILKLYYLDTLGRGEPIRMLLNHAKIPFEDIRSDIHEFEEFKKKIGPKFEFGQVPVIETSDGELYSQSLSIMRLLGKWYGYYPQDPIAAWKVDSLLDASGDLMEKYWHFAILEFIPDGYTPESVIAERLQEFLDTHLPQYLTVVQDRLRKNVNSKFMVGDTVTLAEFTSAQVAFNYLMNENNKHGKLMSEVLGREEFKEIKAYYMNLKEDIFKEYFETHRKNCQHPF</sequence>
<organism evidence="3 4">
    <name type="scientific">Halteria grandinella</name>
    <dbReference type="NCBI Taxonomy" id="5974"/>
    <lineage>
        <taxon>Eukaryota</taxon>
        <taxon>Sar</taxon>
        <taxon>Alveolata</taxon>
        <taxon>Ciliophora</taxon>
        <taxon>Intramacronucleata</taxon>
        <taxon>Spirotrichea</taxon>
        <taxon>Stichotrichia</taxon>
        <taxon>Sporadotrichida</taxon>
        <taxon>Halteriidae</taxon>
        <taxon>Halteria</taxon>
    </lineage>
</organism>
<dbReference type="InterPro" id="IPR010987">
    <property type="entry name" value="Glutathione-S-Trfase_C-like"/>
</dbReference>
<dbReference type="InterPro" id="IPR040079">
    <property type="entry name" value="Glutathione_S-Trfase"/>
</dbReference>
<dbReference type="OrthoDB" id="298778at2759"/>
<gene>
    <name evidence="3" type="ORF">FGO68_gene2405</name>
</gene>
<dbReference type="Gene3D" id="3.40.30.10">
    <property type="entry name" value="Glutaredoxin"/>
    <property type="match status" value="1"/>
</dbReference>
<dbReference type="SUPFAM" id="SSF52833">
    <property type="entry name" value="Thioredoxin-like"/>
    <property type="match status" value="1"/>
</dbReference>
<dbReference type="GO" id="GO:0004364">
    <property type="term" value="F:glutathione transferase activity"/>
    <property type="evidence" value="ECO:0007669"/>
    <property type="project" value="TreeGrafter"/>
</dbReference>
<dbReference type="InterPro" id="IPR004046">
    <property type="entry name" value="GST_C"/>
</dbReference>
<dbReference type="InterPro" id="IPR004045">
    <property type="entry name" value="Glutathione_S-Trfase_N"/>
</dbReference>
<dbReference type="Pfam" id="PF13409">
    <property type="entry name" value="GST_N_2"/>
    <property type="match status" value="1"/>
</dbReference>
<evidence type="ECO:0000313" key="3">
    <source>
        <dbReference type="EMBL" id="TNV75822.1"/>
    </source>
</evidence>
<dbReference type="Pfam" id="PF14497">
    <property type="entry name" value="GST_C_3"/>
    <property type="match status" value="1"/>
</dbReference>
<dbReference type="PROSITE" id="PS50405">
    <property type="entry name" value="GST_CTER"/>
    <property type="match status" value="1"/>
</dbReference>
<dbReference type="Gene3D" id="1.20.1050.10">
    <property type="match status" value="1"/>
</dbReference>
<feature type="domain" description="GST N-terminal" evidence="1">
    <location>
        <begin position="6"/>
        <end position="88"/>
    </location>
</feature>
<dbReference type="CDD" id="cd03039">
    <property type="entry name" value="GST_N_Sigma_like"/>
    <property type="match status" value="1"/>
</dbReference>
<dbReference type="PANTHER" id="PTHR11571">
    <property type="entry name" value="GLUTATHIONE S-TRANSFERASE"/>
    <property type="match status" value="1"/>
</dbReference>
<dbReference type="SUPFAM" id="SSF47616">
    <property type="entry name" value="GST C-terminal domain-like"/>
    <property type="match status" value="1"/>
</dbReference>
<dbReference type="GO" id="GO:0006749">
    <property type="term" value="P:glutathione metabolic process"/>
    <property type="evidence" value="ECO:0007669"/>
    <property type="project" value="TreeGrafter"/>
</dbReference>
<evidence type="ECO:0000313" key="4">
    <source>
        <dbReference type="Proteomes" id="UP000785679"/>
    </source>
</evidence>
<evidence type="ECO:0000259" key="1">
    <source>
        <dbReference type="PROSITE" id="PS50404"/>
    </source>
</evidence>